<reference evidence="2 3" key="1">
    <citation type="submission" date="2019-07" db="EMBL/GenBank/DDBJ databases">
        <title>Whole genome shotgun sequence of Segetibacter aerophilus NBRC 106135.</title>
        <authorList>
            <person name="Hosoyama A."/>
            <person name="Uohara A."/>
            <person name="Ohji S."/>
            <person name="Ichikawa N."/>
        </authorList>
    </citation>
    <scope>NUCLEOTIDE SEQUENCE [LARGE SCALE GENOMIC DNA]</scope>
    <source>
        <strain evidence="2 3">NBRC 106135</strain>
    </source>
</reference>
<dbReference type="SUPFAM" id="SSF54427">
    <property type="entry name" value="NTF2-like"/>
    <property type="match status" value="1"/>
</dbReference>
<dbReference type="InterPro" id="IPR046860">
    <property type="entry name" value="SnoaL_5"/>
</dbReference>
<sequence length="119" mass="13957">MNRVQIENSLQELNNMVLAGHLLEAFDKYYHDDVSMQENNLPPTVSKEANRQREIEFLNNITEFRGAEVKGIGVGDNISFAVWNYDYTHKEWGIKNYTQVAIQEWKDGKIINEKFIYNN</sequence>
<name>A0A512BGV9_9BACT</name>
<proteinExistence type="predicted"/>
<dbReference type="EMBL" id="BJYT01000017">
    <property type="protein sequence ID" value="GEO11206.1"/>
    <property type="molecule type" value="Genomic_DNA"/>
</dbReference>
<dbReference type="RefSeq" id="WP_147205315.1">
    <property type="nucleotide sequence ID" value="NZ_BJYT01000017.1"/>
</dbReference>
<accession>A0A512BGV9</accession>
<dbReference type="OrthoDB" id="336094at2"/>
<protein>
    <recommendedName>
        <fullName evidence="1">SnoaL-like domain-containing protein</fullName>
    </recommendedName>
</protein>
<keyword evidence="3" id="KW-1185">Reference proteome</keyword>
<dbReference type="Pfam" id="PF20409">
    <property type="entry name" value="SnoaL_5"/>
    <property type="match status" value="1"/>
</dbReference>
<gene>
    <name evidence="2" type="ORF">SAE01_37020</name>
</gene>
<dbReference type="Proteomes" id="UP000321513">
    <property type="component" value="Unassembled WGS sequence"/>
</dbReference>
<dbReference type="PANTHER" id="PTHR34003:SF2">
    <property type="entry name" value="SNOAL-LIKE DOMAIN-CONTAINING PROTEIN"/>
    <property type="match status" value="1"/>
</dbReference>
<dbReference type="InterPro" id="IPR032710">
    <property type="entry name" value="NTF2-like_dom_sf"/>
</dbReference>
<dbReference type="PANTHER" id="PTHR34003">
    <property type="entry name" value="BLL2395 PROTEIN"/>
    <property type="match status" value="1"/>
</dbReference>
<dbReference type="AlphaFoldDB" id="A0A512BGV9"/>
<feature type="domain" description="SnoaL-like" evidence="1">
    <location>
        <begin position="15"/>
        <end position="117"/>
    </location>
</feature>
<dbReference type="Gene3D" id="3.10.450.50">
    <property type="match status" value="1"/>
</dbReference>
<evidence type="ECO:0000259" key="1">
    <source>
        <dbReference type="Pfam" id="PF20409"/>
    </source>
</evidence>
<evidence type="ECO:0000313" key="3">
    <source>
        <dbReference type="Proteomes" id="UP000321513"/>
    </source>
</evidence>
<organism evidence="2 3">
    <name type="scientific">Segetibacter aerophilus</name>
    <dbReference type="NCBI Taxonomy" id="670293"/>
    <lineage>
        <taxon>Bacteria</taxon>
        <taxon>Pseudomonadati</taxon>
        <taxon>Bacteroidota</taxon>
        <taxon>Chitinophagia</taxon>
        <taxon>Chitinophagales</taxon>
        <taxon>Chitinophagaceae</taxon>
        <taxon>Segetibacter</taxon>
    </lineage>
</organism>
<comment type="caution">
    <text evidence="2">The sequence shown here is derived from an EMBL/GenBank/DDBJ whole genome shotgun (WGS) entry which is preliminary data.</text>
</comment>
<evidence type="ECO:0000313" key="2">
    <source>
        <dbReference type="EMBL" id="GEO11206.1"/>
    </source>
</evidence>